<feature type="domain" description="Phytase-like" evidence="2">
    <location>
        <begin position="47"/>
        <end position="345"/>
    </location>
</feature>
<dbReference type="EMBL" id="JAANOU010000001">
    <property type="protein sequence ID" value="NIH77692.1"/>
    <property type="molecule type" value="Genomic_DNA"/>
</dbReference>
<organism evidence="3 4">
    <name type="scientific">Amycolatopsis viridis</name>
    <dbReference type="NCBI Taxonomy" id="185678"/>
    <lineage>
        <taxon>Bacteria</taxon>
        <taxon>Bacillati</taxon>
        <taxon>Actinomycetota</taxon>
        <taxon>Actinomycetes</taxon>
        <taxon>Pseudonocardiales</taxon>
        <taxon>Pseudonocardiaceae</taxon>
        <taxon>Amycolatopsis</taxon>
    </lineage>
</organism>
<dbReference type="RefSeq" id="WP_208399956.1">
    <property type="nucleotide sequence ID" value="NZ_JAANOU010000001.1"/>
</dbReference>
<name>A0ABX0SP40_9PSEU</name>
<comment type="caution">
    <text evidence="3">The sequence shown here is derived from an EMBL/GenBank/DDBJ whole genome shotgun (WGS) entry which is preliminary data.</text>
</comment>
<evidence type="ECO:0000256" key="1">
    <source>
        <dbReference type="SAM" id="SignalP"/>
    </source>
</evidence>
<dbReference type="Proteomes" id="UP000754495">
    <property type="component" value="Unassembled WGS sequence"/>
</dbReference>
<gene>
    <name evidence="3" type="ORF">FHX46_000222</name>
</gene>
<dbReference type="Pfam" id="PF13449">
    <property type="entry name" value="Phytase-like"/>
    <property type="match status" value="1"/>
</dbReference>
<keyword evidence="1" id="KW-0732">Signal</keyword>
<feature type="chain" id="PRO_5046678494" description="Phytase-like domain-containing protein" evidence="1">
    <location>
        <begin position="25"/>
        <end position="359"/>
    </location>
</feature>
<evidence type="ECO:0000259" key="2">
    <source>
        <dbReference type="Pfam" id="PF13449"/>
    </source>
</evidence>
<feature type="signal peptide" evidence="1">
    <location>
        <begin position="1"/>
        <end position="24"/>
    </location>
</feature>
<keyword evidence="4" id="KW-1185">Reference proteome</keyword>
<protein>
    <recommendedName>
        <fullName evidence="2">Phytase-like domain-containing protein</fullName>
    </recommendedName>
</protein>
<sequence length="359" mass="37989">MLKRLTTGALAGCLLLSVAPAAHASATPVRFLGERIVPHALTVGNYPVGELSSIDYDPRTGEYVFIADDTAEGPARFFTAKVPVSSAGVGPVSFTGAGLFRQPGGSTYPEGSVDPEEMRVDPVTGAYFWSQEGERSATVLADPSIRVARRDGGYVRDLPIPDDERMRPESGPRRNLVLEGLTFAAGGTLVVSSLEGPLLPDGPVATAEHGALSRITVQARGGAILAQYAYPQEPVFAPGAGGSTGVSSILAADPLDPSRYLVMERAFVPGAGDKVRIYEIDTRGATDVLRTPSLVGAQVRPVRKKLLLDLDDHPLSKVDNVEGMTWGPRLPSGERTLVLVSDDNFSANQITQVIAFAVR</sequence>
<proteinExistence type="predicted"/>
<evidence type="ECO:0000313" key="4">
    <source>
        <dbReference type="Proteomes" id="UP000754495"/>
    </source>
</evidence>
<accession>A0ABX0SP40</accession>
<evidence type="ECO:0000313" key="3">
    <source>
        <dbReference type="EMBL" id="NIH77692.1"/>
    </source>
</evidence>
<reference evidence="3 4" key="1">
    <citation type="submission" date="2020-03" db="EMBL/GenBank/DDBJ databases">
        <title>Sequencing the genomes of 1000 actinobacteria strains.</title>
        <authorList>
            <person name="Klenk H.-P."/>
        </authorList>
    </citation>
    <scope>NUCLEOTIDE SEQUENCE [LARGE SCALE GENOMIC DNA]</scope>
    <source>
        <strain evidence="3 4">DSM 45668</strain>
    </source>
</reference>
<dbReference type="InterPro" id="IPR027372">
    <property type="entry name" value="Phytase-like_dom"/>
</dbReference>